<dbReference type="GO" id="GO:0005975">
    <property type="term" value="P:carbohydrate metabolic process"/>
    <property type="evidence" value="ECO:0007669"/>
    <property type="project" value="InterPro"/>
</dbReference>
<proteinExistence type="predicted"/>
<reference evidence="1" key="1">
    <citation type="journal article" date="2012" name="Science">
        <title>Fermentation, hydrogen, and sulfur metabolism in multiple uncultivated bacterial phyla.</title>
        <authorList>
            <person name="Wrighton K.C."/>
            <person name="Thomas B.C."/>
            <person name="Sharon I."/>
            <person name="Miller C.S."/>
            <person name="Castelle C.J."/>
            <person name="VerBerkmoes N.C."/>
            <person name="Wilkins M.J."/>
            <person name="Hettich R.L."/>
            <person name="Lipton M.S."/>
            <person name="Williams K.H."/>
            <person name="Long P.E."/>
            <person name="Banfield J.F."/>
        </authorList>
    </citation>
    <scope>NUCLEOTIDE SEQUENCE [LARGE SCALE GENOMIC DNA]</scope>
</reference>
<protein>
    <submittedName>
        <fullName evidence="1">Aldose 1-epimerase</fullName>
    </submittedName>
</protein>
<dbReference type="SUPFAM" id="SSF74650">
    <property type="entry name" value="Galactose mutarotase-like"/>
    <property type="match status" value="1"/>
</dbReference>
<dbReference type="AlphaFoldDB" id="K2FCP9"/>
<dbReference type="Gene3D" id="2.70.98.10">
    <property type="match status" value="1"/>
</dbReference>
<dbReference type="InterPro" id="IPR014718">
    <property type="entry name" value="GH-type_carb-bd"/>
</dbReference>
<comment type="caution">
    <text evidence="1">The sequence shown here is derived from an EMBL/GenBank/DDBJ whole genome shotgun (WGS) entry which is preliminary data.</text>
</comment>
<accession>K2FCP9</accession>
<dbReference type="GO" id="GO:0030246">
    <property type="term" value="F:carbohydrate binding"/>
    <property type="evidence" value="ECO:0007669"/>
    <property type="project" value="InterPro"/>
</dbReference>
<organism evidence="1">
    <name type="scientific">uncultured bacterium</name>
    <name type="common">gcode 4</name>
    <dbReference type="NCBI Taxonomy" id="1234023"/>
    <lineage>
        <taxon>Bacteria</taxon>
        <taxon>environmental samples</taxon>
    </lineage>
</organism>
<evidence type="ECO:0000313" key="1">
    <source>
        <dbReference type="EMBL" id="EKE28871.1"/>
    </source>
</evidence>
<dbReference type="InterPro" id="IPR011013">
    <property type="entry name" value="Gal_mutarotase_sf_dom"/>
</dbReference>
<dbReference type="EMBL" id="AMFJ01000275">
    <property type="protein sequence ID" value="EKE28871.1"/>
    <property type="molecule type" value="Genomic_DNA"/>
</dbReference>
<gene>
    <name evidence="1" type="ORF">ACD_3C00001G0012</name>
</gene>
<name>K2FCP9_9BACT</name>
<dbReference type="GO" id="GO:0003824">
    <property type="term" value="F:catalytic activity"/>
    <property type="evidence" value="ECO:0007669"/>
    <property type="project" value="InterPro"/>
</dbReference>
<sequence>MNTFNILDKNISTPMAAPLSDRNLNGHLELILKNGWTSAYVCPEMGGMVTRFQTMVNDEIKEILHFNKSDFENSWRKPKLWIPILMPFAWPDSIVRQHGWAREMPWVWEESTESSIMLSLNSNDIKDEQLLEELKKKFGEWLDFNYKIMISVSEWALKYDINIKNNSDSDMLIAPWLHPYFKVDPKDQSSITSNLPWFDLSNHSWKSGEAMFFKYPQGESAWFNIPGIWKITMDCNPEFDTIVVWSKYNEKWEQEPYICIEPWVGGFGSINDPDRRINVKPLKELHLGVDFILDQ</sequence>